<dbReference type="Proteomes" id="UP000198853">
    <property type="component" value="Unassembled WGS sequence"/>
</dbReference>
<reference evidence="1 2" key="1">
    <citation type="submission" date="2016-10" db="EMBL/GenBank/DDBJ databases">
        <authorList>
            <person name="de Groot N.N."/>
        </authorList>
    </citation>
    <scope>NUCLEOTIDE SEQUENCE [LARGE SCALE GENOMIC DNA]</scope>
    <source>
        <strain evidence="1 2">DSM 21771</strain>
    </source>
</reference>
<evidence type="ECO:0000313" key="2">
    <source>
        <dbReference type="Proteomes" id="UP000198853"/>
    </source>
</evidence>
<sequence length="71" mass="8397">MYAQLCFKERSHTYAQVRRIEAAIKHTEAQLDQIAHTKDDHDCEQAKRAVQQAHLYSQQALYFEMGYKPEQ</sequence>
<accession>A0A1G8J5Z4</accession>
<evidence type="ECO:0000313" key="1">
    <source>
        <dbReference type="EMBL" id="SDI26669.1"/>
    </source>
</evidence>
<dbReference type="RefSeq" id="WP_090395552.1">
    <property type="nucleotide sequence ID" value="NZ_FNEN01000001.1"/>
</dbReference>
<protein>
    <submittedName>
        <fullName evidence="1">Uncharacterized protein</fullName>
    </submittedName>
</protein>
<keyword evidence="2" id="KW-1185">Reference proteome</keyword>
<proteinExistence type="predicted"/>
<dbReference type="OrthoDB" id="2973183at2"/>
<organism evidence="1 2">
    <name type="scientific">Natribacillus halophilus</name>
    <dbReference type="NCBI Taxonomy" id="549003"/>
    <lineage>
        <taxon>Bacteria</taxon>
        <taxon>Bacillati</taxon>
        <taxon>Bacillota</taxon>
        <taxon>Bacilli</taxon>
        <taxon>Bacillales</taxon>
        <taxon>Bacillaceae</taxon>
        <taxon>Natribacillus</taxon>
    </lineage>
</organism>
<name>A0A1G8J5Z4_9BACI</name>
<dbReference type="AlphaFoldDB" id="A0A1G8J5Z4"/>
<dbReference type="EMBL" id="FNEN01000001">
    <property type="protein sequence ID" value="SDI26669.1"/>
    <property type="molecule type" value="Genomic_DNA"/>
</dbReference>
<gene>
    <name evidence="1" type="ORF">SAMN04488123_10147</name>
</gene>